<organism evidence="8 9">
    <name type="scientific">Aphanomyces invadans</name>
    <dbReference type="NCBI Taxonomy" id="157072"/>
    <lineage>
        <taxon>Eukaryota</taxon>
        <taxon>Sar</taxon>
        <taxon>Stramenopiles</taxon>
        <taxon>Oomycota</taxon>
        <taxon>Saprolegniomycetes</taxon>
        <taxon>Saprolegniales</taxon>
        <taxon>Verrucalvaceae</taxon>
        <taxon>Aphanomyces</taxon>
    </lineage>
</organism>
<dbReference type="AlphaFoldDB" id="A0A3R6Z810"/>
<evidence type="ECO:0000256" key="3">
    <source>
        <dbReference type="ARBA" id="ARBA00009466"/>
    </source>
</evidence>
<keyword evidence="7" id="KW-0539">Nucleus</keyword>
<evidence type="ECO:0000256" key="6">
    <source>
        <dbReference type="ARBA" id="ARBA00022927"/>
    </source>
</evidence>
<evidence type="ECO:0000256" key="7">
    <source>
        <dbReference type="ARBA" id="ARBA00023242"/>
    </source>
</evidence>
<comment type="caution">
    <text evidence="8">The sequence shown here is derived from an EMBL/GenBank/DDBJ whole genome shotgun (WGS) entry which is preliminary data.</text>
</comment>
<evidence type="ECO:0000256" key="1">
    <source>
        <dbReference type="ARBA" id="ARBA00004123"/>
    </source>
</evidence>
<dbReference type="GO" id="GO:0005049">
    <property type="term" value="F:nuclear export signal receptor activity"/>
    <property type="evidence" value="ECO:0007669"/>
    <property type="project" value="InterPro"/>
</dbReference>
<evidence type="ECO:0000256" key="2">
    <source>
        <dbReference type="ARBA" id="ARBA00004496"/>
    </source>
</evidence>
<dbReference type="SUPFAM" id="SSF48371">
    <property type="entry name" value="ARM repeat"/>
    <property type="match status" value="1"/>
</dbReference>
<dbReference type="EMBL" id="QUSY01000114">
    <property type="protein sequence ID" value="RHY32782.1"/>
    <property type="molecule type" value="Genomic_DNA"/>
</dbReference>
<dbReference type="PANTHER" id="PTHR21452:SF4">
    <property type="entry name" value="EXPORTIN-6"/>
    <property type="match status" value="1"/>
</dbReference>
<comment type="subcellular location">
    <subcellularLocation>
        <location evidence="2">Cytoplasm</location>
    </subcellularLocation>
    <subcellularLocation>
        <location evidence="1">Nucleus</location>
    </subcellularLocation>
</comment>
<dbReference type="InterPro" id="IPR016024">
    <property type="entry name" value="ARM-type_fold"/>
</dbReference>
<reference evidence="8 9" key="1">
    <citation type="submission" date="2018-08" db="EMBL/GenBank/DDBJ databases">
        <title>Aphanomyces genome sequencing and annotation.</title>
        <authorList>
            <person name="Minardi D."/>
            <person name="Oidtmann B."/>
            <person name="Van Der Giezen M."/>
            <person name="Studholme D.J."/>
        </authorList>
    </citation>
    <scope>NUCLEOTIDE SEQUENCE [LARGE SCALE GENOMIC DNA]</scope>
    <source>
        <strain evidence="8 9">NJM0002</strain>
    </source>
</reference>
<sequence>MRYTIPRQACLTSRGTQVHDLTVECALLSCVSAQHVSNSDVLADKTTGWDILVMFVELAEYITTHRLHSRGAVFVELEVMYPHCLNVMQSALNLLACIGSVFPVSIQTEIPSLRQLYLGLQEFCLHLSQSIQCKLYTALSHIILSSGDGTVVSDAFASLLTPVLTSFVESVVTMQQNVHRVLETSLLTQLVRDISICRSLARVVLTKPKQVKVVFYAHLESVLPYSLDAIRIYMNALAQCKASQLQAVVSAINELIWLYSDLFRSIRRELPNDTVGQTVTTLVELFQRKHLTSRSSPLPLGAPGTAVLCAFLKLLRILVEEYTPTLASLLHRLIESVLAQENVPPPLCKQIVVALERIQASHGIFGFSAFRTEVRMAYLHTILTLLTRGRVSLLQEELGLLLFHIAEVDMASFFQVCLPQFVGDKCLDALRCWSGHMDEPTFIKELGQFLNDFRVLQARQ</sequence>
<dbReference type="GO" id="GO:0005634">
    <property type="term" value="C:nucleus"/>
    <property type="evidence" value="ECO:0007669"/>
    <property type="project" value="UniProtKB-SubCell"/>
</dbReference>
<evidence type="ECO:0000256" key="5">
    <source>
        <dbReference type="ARBA" id="ARBA00022490"/>
    </source>
</evidence>
<comment type="similarity">
    <text evidence="3">Belongs to the exportin family.</text>
</comment>
<keyword evidence="5" id="KW-0963">Cytoplasm</keyword>
<dbReference type="InterPro" id="IPR040016">
    <property type="entry name" value="XPO6"/>
</dbReference>
<keyword evidence="4" id="KW-0813">Transport</keyword>
<dbReference type="GO" id="GO:0005737">
    <property type="term" value="C:cytoplasm"/>
    <property type="evidence" value="ECO:0007669"/>
    <property type="project" value="UniProtKB-SubCell"/>
</dbReference>
<dbReference type="PANTHER" id="PTHR21452">
    <property type="entry name" value="EXPORTIN-6"/>
    <property type="match status" value="1"/>
</dbReference>
<keyword evidence="6" id="KW-0653">Protein transport</keyword>
<evidence type="ECO:0000256" key="4">
    <source>
        <dbReference type="ARBA" id="ARBA00022448"/>
    </source>
</evidence>
<protein>
    <recommendedName>
        <fullName evidence="10">Exportin-1/Importin-beta-like domain-containing protein</fullName>
    </recommendedName>
</protein>
<name>A0A3R6Z810_9STRA</name>
<evidence type="ECO:0000313" key="9">
    <source>
        <dbReference type="Proteomes" id="UP000285060"/>
    </source>
</evidence>
<proteinExistence type="inferred from homology"/>
<keyword evidence="9" id="KW-1185">Reference proteome</keyword>
<accession>A0A3R6Z810</accession>
<dbReference type="GO" id="GO:0006611">
    <property type="term" value="P:protein export from nucleus"/>
    <property type="evidence" value="ECO:0007669"/>
    <property type="project" value="InterPro"/>
</dbReference>
<dbReference type="Proteomes" id="UP000285060">
    <property type="component" value="Unassembled WGS sequence"/>
</dbReference>
<dbReference type="VEuPathDB" id="FungiDB:H310_11484"/>
<gene>
    <name evidence="8" type="ORF">DYB32_002256</name>
</gene>
<evidence type="ECO:0008006" key="10">
    <source>
        <dbReference type="Google" id="ProtNLM"/>
    </source>
</evidence>
<evidence type="ECO:0000313" key="8">
    <source>
        <dbReference type="EMBL" id="RHY32782.1"/>
    </source>
</evidence>